<keyword evidence="6" id="KW-0521">NADP</keyword>
<keyword evidence="5" id="KW-0274">FAD</keyword>
<keyword evidence="4" id="KW-0288">FMN</keyword>
<dbReference type="GO" id="GO:0010181">
    <property type="term" value="F:FMN binding"/>
    <property type="evidence" value="ECO:0007669"/>
    <property type="project" value="InterPro"/>
</dbReference>
<evidence type="ECO:0000313" key="10">
    <source>
        <dbReference type="Proteomes" id="UP000236319"/>
    </source>
</evidence>
<dbReference type="Gene3D" id="3.40.50.80">
    <property type="entry name" value="Nucleotide-binding domain of ferredoxin-NADP reductase (FNR) module"/>
    <property type="match status" value="1"/>
</dbReference>
<feature type="domain" description="Flavodoxin-like" evidence="8">
    <location>
        <begin position="3"/>
        <end position="143"/>
    </location>
</feature>
<evidence type="ECO:0000259" key="8">
    <source>
        <dbReference type="PROSITE" id="PS50902"/>
    </source>
</evidence>
<dbReference type="InterPro" id="IPR008254">
    <property type="entry name" value="Flavodoxin/NO_synth"/>
</dbReference>
<dbReference type="GO" id="GO:0016491">
    <property type="term" value="F:oxidoreductase activity"/>
    <property type="evidence" value="ECO:0007669"/>
    <property type="project" value="UniProtKB-KW"/>
</dbReference>
<comment type="cofactor">
    <cofactor evidence="1">
        <name>FMN</name>
        <dbReference type="ChEBI" id="CHEBI:58210"/>
    </cofactor>
</comment>
<comment type="cofactor">
    <cofactor evidence="2">
        <name>FAD</name>
        <dbReference type="ChEBI" id="CHEBI:57692"/>
    </cofactor>
</comment>
<dbReference type="PANTHER" id="PTHR19384:SF10">
    <property type="entry name" value="NADPH-DEPENDENT DIFLAVIN OXIDOREDUCTASE 1"/>
    <property type="match status" value="1"/>
</dbReference>
<dbReference type="AlphaFoldDB" id="A0A2H6KBT5"/>
<dbReference type="VEuPathDB" id="PiroplasmaDB:BOVATA_019510"/>
<dbReference type="OrthoDB" id="1856718at2759"/>
<proteinExistence type="predicted"/>
<comment type="caution">
    <text evidence="9">The sequence shown here is derived from an EMBL/GenBank/DDBJ whole genome shotgun (WGS) entry which is preliminary data.</text>
</comment>
<dbReference type="GO" id="GO:0050660">
    <property type="term" value="F:flavin adenine dinucleotide binding"/>
    <property type="evidence" value="ECO:0007669"/>
    <property type="project" value="TreeGrafter"/>
</dbReference>
<gene>
    <name evidence="9" type="ORF">BOVATA_019510</name>
</gene>
<organism evidence="9 10">
    <name type="scientific">Babesia ovata</name>
    <dbReference type="NCBI Taxonomy" id="189622"/>
    <lineage>
        <taxon>Eukaryota</taxon>
        <taxon>Sar</taxon>
        <taxon>Alveolata</taxon>
        <taxon>Apicomplexa</taxon>
        <taxon>Aconoidasida</taxon>
        <taxon>Piroplasmida</taxon>
        <taxon>Babesiidae</taxon>
        <taxon>Babesia</taxon>
    </lineage>
</organism>
<dbReference type="InterPro" id="IPR023173">
    <property type="entry name" value="NADPH_Cyt_P450_Rdtase_alpha"/>
</dbReference>
<dbReference type="PANTHER" id="PTHR19384">
    <property type="entry name" value="NITRIC OXIDE SYNTHASE-RELATED"/>
    <property type="match status" value="1"/>
</dbReference>
<dbReference type="GeneID" id="39874228"/>
<reference evidence="9 10" key="1">
    <citation type="journal article" date="2017" name="BMC Genomics">
        <title>Whole-genome assembly of Babesia ovata and comparative genomics between closely related pathogens.</title>
        <authorList>
            <person name="Yamagishi J."/>
            <person name="Asada M."/>
            <person name="Hakimi H."/>
            <person name="Tanaka T.Q."/>
            <person name="Sugimoto C."/>
            <person name="Kawazu S."/>
        </authorList>
    </citation>
    <scope>NUCLEOTIDE SEQUENCE [LARGE SCALE GENOMIC DNA]</scope>
    <source>
        <strain evidence="9 10">Miyake</strain>
    </source>
</reference>
<sequence length="625" mass="71144">MRVLIVYATETGCAEALAYSTYIQLRLRRADVSVKSAAFATRRLLLRYDRIIFVISTAAYGEFPHSMRFLVDELQGGRRRLPADYTIFGLGDSRYPLFNYAARKLVTLLERAGATCFYAVGYGDDQHPLGHTGEFIPWIAGLTALWGQLDTDEEPPISFRLKVEELERGTEEDEIRLSTATGKVVSNDIITAEDHFRTVRNIVIQCGGTKYDPGDVCCLYPTGDPDEVVEMLQKLGQDPEQVVRIVSVNDGGLEFNRDLEALQVSDESDGSQEGRRLPFEGKAITLRTLFVEYLSLKNVCTQWQMYFMAKYASMDIYRDKLREMASFNIEACAEYNRYCKDEHRNLFEVLCDFHLLNLPIEVLVNIATPYYPRMYSISSTPTTIGITRYWESPYGGTLSELPYSTFKSFLMRKMCENGLIELCVADVTHQTPYNRKVQGQASDFLANALPSRLLRLSITKSHIAEAVLDVSKPVLFMCTGTGLAAVKPLMEARIERHVNLWNEKFTLPRVKDLAFIGFRRRKQDHLYLANPQLLNLWCEVRVVYSRESGRKVYVQDEIVKFPNRVVEILMNGLVIISGRSHPMPKQIMQRLKDMLVEHAGFGDRAADKFMEGALMGGKIIMETWG</sequence>
<evidence type="ECO:0000256" key="4">
    <source>
        <dbReference type="ARBA" id="ARBA00022643"/>
    </source>
</evidence>
<dbReference type="Gene3D" id="1.20.990.10">
    <property type="entry name" value="NADPH-cytochrome p450 Reductase, Chain A, domain 3"/>
    <property type="match status" value="1"/>
</dbReference>
<dbReference type="InterPro" id="IPR039261">
    <property type="entry name" value="FNR_nucleotide-bd"/>
</dbReference>
<keyword evidence="7" id="KW-0560">Oxidoreductase</keyword>
<dbReference type="InterPro" id="IPR001094">
    <property type="entry name" value="Flavdoxin-like"/>
</dbReference>
<evidence type="ECO:0000256" key="3">
    <source>
        <dbReference type="ARBA" id="ARBA00022630"/>
    </source>
</evidence>
<evidence type="ECO:0000256" key="1">
    <source>
        <dbReference type="ARBA" id="ARBA00001917"/>
    </source>
</evidence>
<dbReference type="SUPFAM" id="SSF52218">
    <property type="entry name" value="Flavoproteins"/>
    <property type="match status" value="1"/>
</dbReference>
<dbReference type="SUPFAM" id="SSF63380">
    <property type="entry name" value="Riboflavin synthase domain-like"/>
    <property type="match status" value="1"/>
</dbReference>
<dbReference type="Gene3D" id="3.40.50.360">
    <property type="match status" value="1"/>
</dbReference>
<evidence type="ECO:0000256" key="5">
    <source>
        <dbReference type="ARBA" id="ARBA00022827"/>
    </source>
</evidence>
<dbReference type="SUPFAM" id="SSF52343">
    <property type="entry name" value="Ferredoxin reductase-like, C-terminal NADP-linked domain"/>
    <property type="match status" value="1"/>
</dbReference>
<dbReference type="InterPro" id="IPR029039">
    <property type="entry name" value="Flavoprotein-like_sf"/>
</dbReference>
<accession>A0A2H6KBT5</accession>
<dbReference type="InterPro" id="IPR017938">
    <property type="entry name" value="Riboflavin_synthase-like_b-brl"/>
</dbReference>
<keyword evidence="3" id="KW-0285">Flavoprotein</keyword>
<dbReference type="EMBL" id="BDSA01000002">
    <property type="protein sequence ID" value="GBE60458.1"/>
    <property type="molecule type" value="Genomic_DNA"/>
</dbReference>
<dbReference type="Pfam" id="PF00667">
    <property type="entry name" value="FAD_binding_1"/>
    <property type="match status" value="1"/>
</dbReference>
<evidence type="ECO:0000256" key="6">
    <source>
        <dbReference type="ARBA" id="ARBA00022857"/>
    </source>
</evidence>
<dbReference type="Proteomes" id="UP000236319">
    <property type="component" value="Unassembled WGS sequence"/>
</dbReference>
<evidence type="ECO:0000313" key="9">
    <source>
        <dbReference type="EMBL" id="GBE60458.1"/>
    </source>
</evidence>
<dbReference type="PRINTS" id="PR00369">
    <property type="entry name" value="FLAVODOXIN"/>
</dbReference>
<evidence type="ECO:0000256" key="2">
    <source>
        <dbReference type="ARBA" id="ARBA00001974"/>
    </source>
</evidence>
<dbReference type="InterPro" id="IPR003097">
    <property type="entry name" value="CysJ-like_FAD-binding"/>
</dbReference>
<dbReference type="GO" id="GO:0005829">
    <property type="term" value="C:cytosol"/>
    <property type="evidence" value="ECO:0007669"/>
    <property type="project" value="TreeGrafter"/>
</dbReference>
<name>A0A2H6KBT5_9APIC</name>
<protein>
    <submittedName>
        <fullName evidence="9">Flavodoxin domain containing protein</fullName>
    </submittedName>
</protein>
<keyword evidence="10" id="KW-1185">Reference proteome</keyword>
<dbReference type="Pfam" id="PF00258">
    <property type="entry name" value="Flavodoxin_1"/>
    <property type="match status" value="1"/>
</dbReference>
<dbReference type="PROSITE" id="PS50902">
    <property type="entry name" value="FLAVODOXIN_LIKE"/>
    <property type="match status" value="1"/>
</dbReference>
<dbReference type="RefSeq" id="XP_028866701.1">
    <property type="nucleotide sequence ID" value="XM_029010868.1"/>
</dbReference>
<evidence type="ECO:0000256" key="7">
    <source>
        <dbReference type="ARBA" id="ARBA00023002"/>
    </source>
</evidence>